<dbReference type="InterPro" id="IPR037143">
    <property type="entry name" value="4-PPantetheinyl_Trfase_dom_sf"/>
</dbReference>
<organism evidence="4 5">
    <name type="scientific">Polyodon spathula</name>
    <name type="common">North American paddlefish</name>
    <name type="synonym">Squalus spathula</name>
    <dbReference type="NCBI Taxonomy" id="7913"/>
    <lineage>
        <taxon>Eukaryota</taxon>
        <taxon>Metazoa</taxon>
        <taxon>Chordata</taxon>
        <taxon>Craniata</taxon>
        <taxon>Vertebrata</taxon>
        <taxon>Euteleostomi</taxon>
        <taxon>Actinopterygii</taxon>
        <taxon>Chondrostei</taxon>
        <taxon>Acipenseriformes</taxon>
        <taxon>Polyodontidae</taxon>
        <taxon>Polyodon</taxon>
    </lineage>
</organism>
<evidence type="ECO:0000259" key="3">
    <source>
        <dbReference type="Pfam" id="PF22624"/>
    </source>
</evidence>
<reference evidence="4" key="1">
    <citation type="journal article" date="2021" name="Cell">
        <title>Tracing the genetic footprints of vertebrate landing in non-teleost ray-finned fishes.</title>
        <authorList>
            <person name="Bi X."/>
            <person name="Wang K."/>
            <person name="Yang L."/>
            <person name="Pan H."/>
            <person name="Jiang H."/>
            <person name="Wei Q."/>
            <person name="Fang M."/>
            <person name="Yu H."/>
            <person name="Zhu C."/>
            <person name="Cai Y."/>
            <person name="He Y."/>
            <person name="Gan X."/>
            <person name="Zeng H."/>
            <person name="Yu D."/>
            <person name="Zhu Y."/>
            <person name="Jiang H."/>
            <person name="Qiu Q."/>
            <person name="Yang H."/>
            <person name="Zhang Y.E."/>
            <person name="Wang W."/>
            <person name="Zhu M."/>
            <person name="He S."/>
            <person name="Zhang G."/>
        </authorList>
    </citation>
    <scope>NUCLEOTIDE SEQUENCE</scope>
    <source>
        <strain evidence="4">Pddl_001</strain>
    </source>
</reference>
<dbReference type="Pfam" id="PF22624">
    <property type="entry name" value="AASDHPPT_N"/>
    <property type="match status" value="1"/>
</dbReference>
<dbReference type="PANTHER" id="PTHR12215">
    <property type="entry name" value="PHOSPHOPANTETHEINE TRANSFERASE"/>
    <property type="match status" value="1"/>
</dbReference>
<feature type="non-terminal residue" evidence="4">
    <location>
        <position position="1"/>
    </location>
</feature>
<evidence type="ECO:0000256" key="2">
    <source>
        <dbReference type="ARBA" id="ARBA00022679"/>
    </source>
</evidence>
<keyword evidence="2 4" id="KW-0808">Transferase</keyword>
<keyword evidence="5" id="KW-1185">Reference proteome</keyword>
<name>A0ABS2XEL9_POLSP</name>
<dbReference type="Proteomes" id="UP001166093">
    <property type="component" value="Unassembled WGS sequence"/>
</dbReference>
<dbReference type="Gene3D" id="3.90.470.20">
    <property type="entry name" value="4'-phosphopantetheinyl transferase domain"/>
    <property type="match status" value="1"/>
</dbReference>
<feature type="non-terminal residue" evidence="4">
    <location>
        <position position="196"/>
    </location>
</feature>
<dbReference type="EMBL" id="JAAWVQ010021977">
    <property type="protein sequence ID" value="MBN3272565.1"/>
    <property type="molecule type" value="Genomic_DNA"/>
</dbReference>
<dbReference type="PANTHER" id="PTHR12215:SF10">
    <property type="entry name" value="L-AMINOADIPATE-SEMIALDEHYDE DEHYDROGENASE-PHOSPHOPANTETHEINYL TRANSFERASE"/>
    <property type="match status" value="1"/>
</dbReference>
<evidence type="ECO:0000256" key="1">
    <source>
        <dbReference type="ARBA" id="ARBA00013172"/>
    </source>
</evidence>
<sequence length="196" mass="21799">MESVRWAFRCGSWSPSCSEWLLAARCVQKEEKDRIGQFVFAKDAKSAMVISTGSLPVVLMFDVHKALKECFIKAIGTGIGFNLQRAEFHVAPSHIHVGHMYRETKMCLDGEEEGGWAFEECMLDSHHHVAVALGKPDGLSHNLDDGLLNPSPSQFITLSFDDLVASAIPMVEEEDHEYWVGFQSKQEAPGRQTSSS</sequence>
<comment type="caution">
    <text evidence="4">The sequence shown here is derived from an EMBL/GenBank/DDBJ whole genome shotgun (WGS) entry which is preliminary data.</text>
</comment>
<feature type="domain" description="4'-phosphopantetheinyl transferase N-terminal" evidence="3">
    <location>
        <begin position="12"/>
        <end position="49"/>
    </location>
</feature>
<dbReference type="InterPro" id="IPR055066">
    <property type="entry name" value="AASDHPPT_N"/>
</dbReference>
<dbReference type="GO" id="GO:0016740">
    <property type="term" value="F:transferase activity"/>
    <property type="evidence" value="ECO:0007669"/>
    <property type="project" value="UniProtKB-KW"/>
</dbReference>
<evidence type="ECO:0000313" key="5">
    <source>
        <dbReference type="Proteomes" id="UP001166093"/>
    </source>
</evidence>
<gene>
    <name evidence="4" type="primary">Aasdhppt</name>
    <name evidence="4" type="ORF">GTO93_0014112</name>
</gene>
<proteinExistence type="predicted"/>
<dbReference type="EC" id="2.7.8.7" evidence="1"/>
<protein>
    <recommendedName>
        <fullName evidence="1">holo-[acyl-carrier-protein] synthase</fullName>
        <ecNumber evidence="1">2.7.8.7</ecNumber>
    </recommendedName>
</protein>
<evidence type="ECO:0000313" key="4">
    <source>
        <dbReference type="EMBL" id="MBN3272565.1"/>
    </source>
</evidence>
<accession>A0ABS2XEL9</accession>
<dbReference type="InterPro" id="IPR050559">
    <property type="entry name" value="P-Pant_transferase_sf"/>
</dbReference>
<dbReference type="SUPFAM" id="SSF56214">
    <property type="entry name" value="4'-phosphopantetheinyl transferase"/>
    <property type="match status" value="1"/>
</dbReference>